<dbReference type="InterPro" id="IPR027434">
    <property type="entry name" value="Homing_endonucl"/>
</dbReference>
<dbReference type="AlphaFoldDB" id="A0A482EAS1"/>
<dbReference type="GO" id="GO:0005739">
    <property type="term" value="C:mitochondrion"/>
    <property type="evidence" value="ECO:0007669"/>
    <property type="project" value="UniProtKB-ARBA"/>
</dbReference>
<feature type="domain" description="Homing endonuclease LAGLIDADG" evidence="1">
    <location>
        <begin position="56"/>
        <end position="154"/>
    </location>
</feature>
<geneLocation type="mitochondrion" evidence="2"/>
<sequence length="186" mass="21642">MCNKEYLHLEGLNKILSIRASMNKGLTVTLKTMFPNIIPVERPIVSLQVIKNPLWLVGFVDGEGCFYINVKKNEKRSQVLLAFSISQHSRDENLLNIIKIYLGCGIIEKVSTRPNNVNFVVYKFDDILNKIIPFFEKNHLFGVKLLDYQDFCKVAFLMKDKIHLTEEGVNRILKIKNEMNRQRKLK</sequence>
<evidence type="ECO:0000259" key="1">
    <source>
        <dbReference type="Pfam" id="PF00961"/>
    </source>
</evidence>
<dbReference type="EMBL" id="MK633967">
    <property type="protein sequence ID" value="QBM31570.1"/>
    <property type="molecule type" value="Genomic_DNA"/>
</dbReference>
<dbReference type="Gene3D" id="3.10.28.10">
    <property type="entry name" value="Homing endonucleases"/>
    <property type="match status" value="1"/>
</dbReference>
<organism evidence="2">
    <name type="scientific">Arthrobotrys musiformis</name>
    <dbReference type="NCBI Taxonomy" id="47236"/>
    <lineage>
        <taxon>Eukaryota</taxon>
        <taxon>Fungi</taxon>
        <taxon>Dikarya</taxon>
        <taxon>Ascomycota</taxon>
        <taxon>Pezizomycotina</taxon>
        <taxon>Orbiliomycetes</taxon>
        <taxon>Orbiliales</taxon>
        <taxon>Orbiliaceae</taxon>
        <taxon>Arthrobotrys</taxon>
    </lineage>
</organism>
<dbReference type="PANTHER" id="PTHR36181:SF4">
    <property type="entry name" value="LAGLIDADG ENDONUCLEASE"/>
    <property type="match status" value="1"/>
</dbReference>
<name>A0A482EAS1_9PEZI</name>
<dbReference type="GO" id="GO:0004519">
    <property type="term" value="F:endonuclease activity"/>
    <property type="evidence" value="ECO:0007669"/>
    <property type="project" value="InterPro"/>
</dbReference>
<dbReference type="Pfam" id="PF00961">
    <property type="entry name" value="LAGLIDADG_1"/>
    <property type="match status" value="1"/>
</dbReference>
<dbReference type="SUPFAM" id="SSF55608">
    <property type="entry name" value="Homing endonucleases"/>
    <property type="match status" value="1"/>
</dbReference>
<evidence type="ECO:0000313" key="2">
    <source>
        <dbReference type="EMBL" id="QBM31570.1"/>
    </source>
</evidence>
<keyword evidence="2" id="KW-0496">Mitochondrion</keyword>
<accession>A0A482EAS1</accession>
<reference evidence="2" key="1">
    <citation type="submission" date="2019-03" db="EMBL/GenBank/DDBJ databases">
        <authorList>
            <person name="Zhang Y.Q."/>
        </authorList>
    </citation>
    <scope>NUCLEOTIDE SEQUENCE</scope>
    <source>
        <strain evidence="2">YMF1.03753</strain>
    </source>
</reference>
<gene>
    <name evidence="2" type="primary">orf186</name>
</gene>
<dbReference type="InterPro" id="IPR051289">
    <property type="entry name" value="LAGLIDADG_Endonuclease"/>
</dbReference>
<proteinExistence type="predicted"/>
<dbReference type="FunFam" id="3.10.28.10:FF:000010">
    <property type="entry name" value="LAGLIDADG homing endonuclease I-LtrII"/>
    <property type="match status" value="1"/>
</dbReference>
<dbReference type="PANTHER" id="PTHR36181">
    <property type="entry name" value="INTRON-ENCODED ENDONUCLEASE AI3-RELATED"/>
    <property type="match status" value="1"/>
</dbReference>
<protein>
    <recommendedName>
        <fullName evidence="1">Homing endonuclease LAGLIDADG domain-containing protein</fullName>
    </recommendedName>
</protein>
<dbReference type="InterPro" id="IPR004860">
    <property type="entry name" value="LAGLIDADG_dom"/>
</dbReference>